<evidence type="ECO:0000256" key="1">
    <source>
        <dbReference type="ARBA" id="ARBA00004970"/>
    </source>
</evidence>
<name>A0A9D1QIT4_9STAP</name>
<gene>
    <name evidence="10" type="ORF">H9891_09605</name>
</gene>
<evidence type="ECO:0000256" key="3">
    <source>
        <dbReference type="ARBA" id="ARBA00013085"/>
    </source>
</evidence>
<dbReference type="SUPFAM" id="SSF89550">
    <property type="entry name" value="PHP domain-like"/>
    <property type="match status" value="1"/>
</dbReference>
<evidence type="ECO:0000313" key="10">
    <source>
        <dbReference type="EMBL" id="HIW13393.1"/>
    </source>
</evidence>
<organism evidence="10 11">
    <name type="scientific">Candidatus Salinicoccus stercoripullorum</name>
    <dbReference type="NCBI Taxonomy" id="2838756"/>
    <lineage>
        <taxon>Bacteria</taxon>
        <taxon>Bacillati</taxon>
        <taxon>Bacillota</taxon>
        <taxon>Bacilli</taxon>
        <taxon>Bacillales</taxon>
        <taxon>Staphylococcaceae</taxon>
        <taxon>Salinicoccus</taxon>
    </lineage>
</organism>
<dbReference type="NCBIfam" id="NF005596">
    <property type="entry name" value="PRK07328.1"/>
    <property type="match status" value="1"/>
</dbReference>
<reference evidence="10" key="1">
    <citation type="journal article" date="2021" name="PeerJ">
        <title>Extensive microbial diversity within the chicken gut microbiome revealed by metagenomics and culture.</title>
        <authorList>
            <person name="Gilroy R."/>
            <person name="Ravi A."/>
            <person name="Getino M."/>
            <person name="Pursley I."/>
            <person name="Horton D.L."/>
            <person name="Alikhan N.F."/>
            <person name="Baker D."/>
            <person name="Gharbi K."/>
            <person name="Hall N."/>
            <person name="Watson M."/>
            <person name="Adriaenssens E.M."/>
            <person name="Foster-Nyarko E."/>
            <person name="Jarju S."/>
            <person name="Secka A."/>
            <person name="Antonio M."/>
            <person name="Oren A."/>
            <person name="Chaudhuri R.R."/>
            <person name="La Ragione R."/>
            <person name="Hildebrand F."/>
            <person name="Pallen M.J."/>
        </authorList>
    </citation>
    <scope>NUCLEOTIDE SEQUENCE</scope>
    <source>
        <strain evidence="10">ChiHjej13B12-752</strain>
    </source>
</reference>
<dbReference type="EMBL" id="DXHR01000031">
    <property type="protein sequence ID" value="HIW13393.1"/>
    <property type="molecule type" value="Genomic_DNA"/>
</dbReference>
<feature type="non-terminal residue" evidence="10">
    <location>
        <position position="320"/>
    </location>
</feature>
<dbReference type="Gene3D" id="3.20.20.140">
    <property type="entry name" value="Metal-dependent hydrolases"/>
    <property type="match status" value="1"/>
</dbReference>
<dbReference type="GO" id="GO:0005737">
    <property type="term" value="C:cytoplasm"/>
    <property type="evidence" value="ECO:0007669"/>
    <property type="project" value="TreeGrafter"/>
</dbReference>
<reference evidence="10" key="2">
    <citation type="submission" date="2021-04" db="EMBL/GenBank/DDBJ databases">
        <authorList>
            <person name="Gilroy R."/>
        </authorList>
    </citation>
    <scope>NUCLEOTIDE SEQUENCE</scope>
    <source>
        <strain evidence="10">ChiHjej13B12-752</strain>
    </source>
</reference>
<dbReference type="NCBIfam" id="NF005235">
    <property type="entry name" value="PRK06740.1"/>
    <property type="match status" value="1"/>
</dbReference>
<evidence type="ECO:0000256" key="7">
    <source>
        <dbReference type="ARBA" id="ARBA00049158"/>
    </source>
</evidence>
<dbReference type="PANTHER" id="PTHR21039:SF0">
    <property type="entry name" value="HISTIDINOL-PHOSPHATASE"/>
    <property type="match status" value="1"/>
</dbReference>
<proteinExistence type="inferred from homology"/>
<dbReference type="GO" id="GO:0000105">
    <property type="term" value="P:L-histidine biosynthetic process"/>
    <property type="evidence" value="ECO:0007669"/>
    <property type="project" value="UniProtKB-UniRule"/>
</dbReference>
<accession>A0A9D1QIT4</accession>
<dbReference type="Pfam" id="PF02811">
    <property type="entry name" value="PHP"/>
    <property type="match status" value="1"/>
</dbReference>
<dbReference type="InterPro" id="IPR004013">
    <property type="entry name" value="PHP_dom"/>
</dbReference>
<keyword evidence="6 8" id="KW-0368">Histidine biosynthesis</keyword>
<dbReference type="NCBIfam" id="TIGR01856">
    <property type="entry name" value="hisJ_fam"/>
    <property type="match status" value="1"/>
</dbReference>
<dbReference type="GO" id="GO:0004401">
    <property type="term" value="F:histidinol-phosphatase activity"/>
    <property type="evidence" value="ECO:0007669"/>
    <property type="project" value="UniProtKB-UniRule"/>
</dbReference>
<keyword evidence="5 8" id="KW-0378">Hydrolase</keyword>
<protein>
    <recommendedName>
        <fullName evidence="3 8">Histidinol-phosphatase</fullName>
        <shortName evidence="8">HolPase</shortName>
        <ecNumber evidence="3 8">3.1.3.15</ecNumber>
    </recommendedName>
</protein>
<dbReference type="CDD" id="cd12110">
    <property type="entry name" value="PHP_HisPPase_Hisj_like"/>
    <property type="match status" value="1"/>
</dbReference>
<comment type="similarity">
    <text evidence="2 8">Belongs to the PHP hydrolase family. HisK subfamily.</text>
</comment>
<dbReference type="Proteomes" id="UP000823989">
    <property type="component" value="Unassembled WGS sequence"/>
</dbReference>
<evidence type="ECO:0000256" key="4">
    <source>
        <dbReference type="ARBA" id="ARBA00022605"/>
    </source>
</evidence>
<sequence>MKVDYHVHLEEGPYSIEWLARTGKALSFFSDDRGHTYEWMESMADKLNSRIKEGCFSTEWLDLYLERAGRLGLKEVGIVDHLYRFSDAGEYYRKHIYLQNDKLGKMQQKWLDQVAVMPSMEQFVEFIQSQKMKWEKHGIKLKLGLEADFFPNGEAELAGIINQQPWDYVIGSVHFIDGWGFDNPETMDKFEREDLIALYGTHAAHICQAIESGLFDIIAHLDNLKVFSYRPDEGLLEKYYEKVAVTLKKYGVASEINTGLSYRYPIKEACPSPKYLQKLAEQKIPVTLSSDAHYPDDLGTNLDMATDLLRKNGYENISIF</sequence>
<comment type="pathway">
    <text evidence="1 8">Amino-acid biosynthesis; L-histidine biosynthesis; L-histidine from 5-phospho-alpha-D-ribose 1-diphosphate: step 8/9.</text>
</comment>
<dbReference type="EC" id="3.1.3.15" evidence="3 8"/>
<comment type="catalytic activity">
    <reaction evidence="7 8">
        <text>L-histidinol phosphate + H2O = L-histidinol + phosphate</text>
        <dbReference type="Rhea" id="RHEA:14465"/>
        <dbReference type="ChEBI" id="CHEBI:15377"/>
        <dbReference type="ChEBI" id="CHEBI:43474"/>
        <dbReference type="ChEBI" id="CHEBI:57699"/>
        <dbReference type="ChEBI" id="CHEBI:57980"/>
        <dbReference type="EC" id="3.1.3.15"/>
    </reaction>
</comment>
<dbReference type="AlphaFoldDB" id="A0A9D1QIT4"/>
<comment type="caution">
    <text evidence="10">The sequence shown here is derived from an EMBL/GenBank/DDBJ whole genome shotgun (WGS) entry which is preliminary data.</text>
</comment>
<evidence type="ECO:0000256" key="5">
    <source>
        <dbReference type="ARBA" id="ARBA00022801"/>
    </source>
</evidence>
<evidence type="ECO:0000256" key="8">
    <source>
        <dbReference type="RuleBase" id="RU366003"/>
    </source>
</evidence>
<feature type="domain" description="PHP" evidence="9">
    <location>
        <begin position="61"/>
        <end position="258"/>
    </location>
</feature>
<evidence type="ECO:0000256" key="6">
    <source>
        <dbReference type="ARBA" id="ARBA00023102"/>
    </source>
</evidence>
<keyword evidence="4 8" id="KW-0028">Amino-acid biosynthesis</keyword>
<evidence type="ECO:0000313" key="11">
    <source>
        <dbReference type="Proteomes" id="UP000823989"/>
    </source>
</evidence>
<dbReference type="InterPro" id="IPR016195">
    <property type="entry name" value="Pol/histidinol_Pase-like"/>
</dbReference>
<dbReference type="InterPro" id="IPR010140">
    <property type="entry name" value="Histidinol_P_phosphatase_HisJ"/>
</dbReference>
<evidence type="ECO:0000259" key="9">
    <source>
        <dbReference type="Pfam" id="PF02811"/>
    </source>
</evidence>
<evidence type="ECO:0000256" key="2">
    <source>
        <dbReference type="ARBA" id="ARBA00009152"/>
    </source>
</evidence>
<dbReference type="PANTHER" id="PTHR21039">
    <property type="entry name" value="HISTIDINOL PHOSPHATASE-RELATED"/>
    <property type="match status" value="1"/>
</dbReference>